<evidence type="ECO:0000313" key="2">
    <source>
        <dbReference type="EMBL" id="KAF8868364.1"/>
    </source>
</evidence>
<feature type="signal peptide" evidence="1">
    <location>
        <begin position="1"/>
        <end position="18"/>
    </location>
</feature>
<dbReference type="AlphaFoldDB" id="A0A9P5N7P8"/>
<organism evidence="2 3">
    <name type="scientific">Gymnopilus junonius</name>
    <name type="common">Spectacular rustgill mushroom</name>
    <name type="synonym">Gymnopilus spectabilis subsp. junonius</name>
    <dbReference type="NCBI Taxonomy" id="109634"/>
    <lineage>
        <taxon>Eukaryota</taxon>
        <taxon>Fungi</taxon>
        <taxon>Dikarya</taxon>
        <taxon>Basidiomycota</taxon>
        <taxon>Agaricomycotina</taxon>
        <taxon>Agaricomycetes</taxon>
        <taxon>Agaricomycetidae</taxon>
        <taxon>Agaricales</taxon>
        <taxon>Agaricineae</taxon>
        <taxon>Hymenogastraceae</taxon>
        <taxon>Gymnopilus</taxon>
    </lineage>
</organism>
<reference evidence="2" key="1">
    <citation type="submission" date="2020-11" db="EMBL/GenBank/DDBJ databases">
        <authorList>
            <consortium name="DOE Joint Genome Institute"/>
            <person name="Ahrendt S."/>
            <person name="Riley R."/>
            <person name="Andreopoulos W."/>
            <person name="LaButti K."/>
            <person name="Pangilinan J."/>
            <person name="Ruiz-duenas F.J."/>
            <person name="Barrasa J.M."/>
            <person name="Sanchez-Garcia M."/>
            <person name="Camarero S."/>
            <person name="Miyauchi S."/>
            <person name="Serrano A."/>
            <person name="Linde D."/>
            <person name="Babiker R."/>
            <person name="Drula E."/>
            <person name="Ayuso-Fernandez I."/>
            <person name="Pacheco R."/>
            <person name="Padilla G."/>
            <person name="Ferreira P."/>
            <person name="Barriuso J."/>
            <person name="Kellner H."/>
            <person name="Castanera R."/>
            <person name="Alfaro M."/>
            <person name="Ramirez L."/>
            <person name="Pisabarro A.G."/>
            <person name="Kuo A."/>
            <person name="Tritt A."/>
            <person name="Lipzen A."/>
            <person name="He G."/>
            <person name="Yan M."/>
            <person name="Ng V."/>
            <person name="Cullen D."/>
            <person name="Martin F."/>
            <person name="Rosso M.-N."/>
            <person name="Henrissat B."/>
            <person name="Hibbett D."/>
            <person name="Martinez A.T."/>
            <person name="Grigoriev I.V."/>
        </authorList>
    </citation>
    <scope>NUCLEOTIDE SEQUENCE</scope>
    <source>
        <strain evidence="2">AH 44721</strain>
    </source>
</reference>
<name>A0A9P5N7P8_GYMJU</name>
<proteinExistence type="predicted"/>
<comment type="caution">
    <text evidence="2">The sequence shown here is derived from an EMBL/GenBank/DDBJ whole genome shotgun (WGS) entry which is preliminary data.</text>
</comment>
<protein>
    <submittedName>
        <fullName evidence="2">Uncharacterized protein</fullName>
    </submittedName>
</protein>
<keyword evidence="1" id="KW-0732">Signal</keyword>
<gene>
    <name evidence="2" type="ORF">CPB84DRAFT_1329549</name>
</gene>
<dbReference type="Proteomes" id="UP000724874">
    <property type="component" value="Unassembled WGS sequence"/>
</dbReference>
<keyword evidence="3" id="KW-1185">Reference proteome</keyword>
<accession>A0A9P5N7P8</accession>
<evidence type="ECO:0000256" key="1">
    <source>
        <dbReference type="SAM" id="SignalP"/>
    </source>
</evidence>
<dbReference type="EMBL" id="JADNYJ010000677">
    <property type="protein sequence ID" value="KAF8868364.1"/>
    <property type="molecule type" value="Genomic_DNA"/>
</dbReference>
<evidence type="ECO:0000313" key="3">
    <source>
        <dbReference type="Proteomes" id="UP000724874"/>
    </source>
</evidence>
<feature type="chain" id="PRO_5040460463" evidence="1">
    <location>
        <begin position="19"/>
        <end position="90"/>
    </location>
</feature>
<sequence>MVSSLPALFLPIIRFLEAWDVRERQQREAMEKYWPYPNNRWWSWMRISEHYSIPFELADLLIYSHCFYAWDNEYFVEGYAVPIFVRQYNL</sequence>